<organism evidence="1">
    <name type="scientific">Dyadobacter sp. 676</name>
    <dbReference type="NCBI Taxonomy" id="3088362"/>
    <lineage>
        <taxon>Bacteria</taxon>
        <taxon>Pseudomonadati</taxon>
        <taxon>Bacteroidota</taxon>
        <taxon>Cytophagia</taxon>
        <taxon>Cytophagales</taxon>
        <taxon>Spirosomataceae</taxon>
        <taxon>Dyadobacter</taxon>
    </lineage>
</organism>
<evidence type="ECO:0000313" key="1">
    <source>
        <dbReference type="EMBL" id="XCH23411.1"/>
    </source>
</evidence>
<proteinExistence type="predicted"/>
<dbReference type="EMBL" id="CP159289">
    <property type="protein sequence ID" value="XCH23411.1"/>
    <property type="molecule type" value="Genomic_DNA"/>
</dbReference>
<dbReference type="PANTHER" id="PTHR35810">
    <property type="entry name" value="CYTOPLASMIC PROTEIN-RELATED"/>
    <property type="match status" value="1"/>
</dbReference>
<protein>
    <submittedName>
        <fullName evidence="1">RhuM family protein</fullName>
    </submittedName>
</protein>
<dbReference type="AlphaFoldDB" id="A0AAU8FIJ5"/>
<dbReference type="InterPro" id="IPR011204">
    <property type="entry name" value="Virulence_RhuM-like"/>
</dbReference>
<accession>A0AAU8FIJ5</accession>
<gene>
    <name evidence="1" type="primary">rhuM</name>
    <name evidence="1" type="ORF">ABV298_24290</name>
</gene>
<sequence>MCIVKRNISYYNLDVIISVGYRVKSRQGTKFRIWATQRLKDYLIQGYAMNERRLAEKEQQVQILKDGIRILARSIEDKVDSEDLDWLATFVKGLTLLDDYDHEQLDRKGRTVRPSRIQV</sequence>
<dbReference type="RefSeq" id="WP_353718737.1">
    <property type="nucleotide sequence ID" value="NZ_CP159289.1"/>
</dbReference>
<dbReference type="PANTHER" id="PTHR35810:SF1">
    <property type="entry name" value="CYTOPLASMIC PROTEIN"/>
    <property type="match status" value="1"/>
</dbReference>
<reference evidence="1" key="1">
    <citation type="submission" date="2024-06" db="EMBL/GenBank/DDBJ databases">
        <title>Sequencing and assembly of the genome of Dyadobacter sp. strain 676, a symbiont of Cyamopsis tetragonoloba.</title>
        <authorList>
            <person name="Guro P."/>
            <person name="Sazanova A."/>
            <person name="Kuznetsova I."/>
            <person name="Belimov A."/>
            <person name="Safronova V."/>
        </authorList>
    </citation>
    <scope>NUCLEOTIDE SEQUENCE</scope>
    <source>
        <strain evidence="1">676</strain>
    </source>
</reference>
<dbReference type="Pfam" id="PF13310">
    <property type="entry name" value="Virulence_RhuM"/>
    <property type="match status" value="1"/>
</dbReference>
<name>A0AAU8FIJ5_9BACT</name>